<keyword evidence="11" id="KW-1133">Transmembrane helix</keyword>
<evidence type="ECO:0000256" key="11">
    <source>
        <dbReference type="ARBA" id="ARBA00022989"/>
    </source>
</evidence>
<dbReference type="GO" id="GO:0005524">
    <property type="term" value="F:ATP binding"/>
    <property type="evidence" value="ECO:0007669"/>
    <property type="project" value="UniProtKB-KW"/>
</dbReference>
<proteinExistence type="predicted"/>
<keyword evidence="5" id="KW-0597">Phosphoprotein</keyword>
<evidence type="ECO:0000256" key="6">
    <source>
        <dbReference type="ARBA" id="ARBA00022679"/>
    </source>
</evidence>
<sequence>MLYNYLLLFLLVSLLVYIHLYRSEIKKIQQQMVDIKKRESNRLLTQGLYTKELNGLVGTINETLMKERELRLELEKKEALQQELLTNVSHDIRTPLTSLDGYIQLLITADNLEDEERYLSIIQNRLEKISQMLDQMFLYMKLEDAHYPVNLEPLDLKQLSLSRLFNFYDIFQSKGQEPQINMPNEPVWVEASEDLMDQVLPNVIKNALLHGQGDLILTIKEEGSLHISNSFTGSYQGDPNILFERFSTGSASRSEESTGLGLSIARSAVEKMGGHIEAKTEGQVFTVSIYFNQP</sequence>
<dbReference type="RefSeq" id="WP_118991151.1">
    <property type="nucleotide sequence ID" value="NZ_CP023434.1"/>
</dbReference>
<keyword evidence="10" id="KW-0067">ATP-binding</keyword>
<dbReference type="Pfam" id="PF02518">
    <property type="entry name" value="HATPase_c"/>
    <property type="match status" value="1"/>
</dbReference>
<dbReference type="Gene3D" id="3.30.565.10">
    <property type="entry name" value="Histidine kinase-like ATPase, C-terminal domain"/>
    <property type="match status" value="1"/>
</dbReference>
<keyword evidence="7" id="KW-0812">Transmembrane</keyword>
<dbReference type="Gene3D" id="1.10.287.130">
    <property type="match status" value="1"/>
</dbReference>
<evidence type="ECO:0000256" key="1">
    <source>
        <dbReference type="ARBA" id="ARBA00000085"/>
    </source>
</evidence>
<evidence type="ECO:0000256" key="13">
    <source>
        <dbReference type="ARBA" id="ARBA00023136"/>
    </source>
</evidence>
<dbReference type="SUPFAM" id="SSF55874">
    <property type="entry name" value="ATPase domain of HSP90 chaperone/DNA topoisomerase II/histidine kinase"/>
    <property type="match status" value="1"/>
</dbReference>
<feature type="domain" description="Histidine kinase" evidence="14">
    <location>
        <begin position="87"/>
        <end position="294"/>
    </location>
</feature>
<dbReference type="Proteomes" id="UP000263232">
    <property type="component" value="Chromosome"/>
</dbReference>
<dbReference type="OrthoDB" id="335833at2"/>
<protein>
    <recommendedName>
        <fullName evidence="3">histidine kinase</fullName>
        <ecNumber evidence="3">2.7.13.3</ecNumber>
    </recommendedName>
</protein>
<organism evidence="15 16">
    <name type="scientific">Suicoccus acidiformans</name>
    <dbReference type="NCBI Taxonomy" id="2036206"/>
    <lineage>
        <taxon>Bacteria</taxon>
        <taxon>Bacillati</taxon>
        <taxon>Bacillota</taxon>
        <taxon>Bacilli</taxon>
        <taxon>Lactobacillales</taxon>
        <taxon>Aerococcaceae</taxon>
        <taxon>Suicoccus</taxon>
    </lineage>
</organism>
<accession>A0A347WME9</accession>
<evidence type="ECO:0000259" key="14">
    <source>
        <dbReference type="PROSITE" id="PS50109"/>
    </source>
</evidence>
<evidence type="ECO:0000256" key="10">
    <source>
        <dbReference type="ARBA" id="ARBA00022840"/>
    </source>
</evidence>
<dbReference type="SUPFAM" id="SSF47384">
    <property type="entry name" value="Homodimeric domain of signal transducing histidine kinase"/>
    <property type="match status" value="1"/>
</dbReference>
<dbReference type="SMART" id="SM00387">
    <property type="entry name" value="HATPase_c"/>
    <property type="match status" value="1"/>
</dbReference>
<dbReference type="KEGG" id="abae:CL176_09755"/>
<dbReference type="PANTHER" id="PTHR45528:SF1">
    <property type="entry name" value="SENSOR HISTIDINE KINASE CPXA"/>
    <property type="match status" value="1"/>
</dbReference>
<evidence type="ECO:0000256" key="3">
    <source>
        <dbReference type="ARBA" id="ARBA00012438"/>
    </source>
</evidence>
<evidence type="ECO:0000256" key="2">
    <source>
        <dbReference type="ARBA" id="ARBA00004651"/>
    </source>
</evidence>
<dbReference type="InterPro" id="IPR003594">
    <property type="entry name" value="HATPase_dom"/>
</dbReference>
<evidence type="ECO:0000256" key="12">
    <source>
        <dbReference type="ARBA" id="ARBA00023012"/>
    </source>
</evidence>
<evidence type="ECO:0000256" key="5">
    <source>
        <dbReference type="ARBA" id="ARBA00022553"/>
    </source>
</evidence>
<keyword evidence="4" id="KW-1003">Cell membrane</keyword>
<comment type="subcellular location">
    <subcellularLocation>
        <location evidence="2">Cell membrane</location>
        <topology evidence="2">Multi-pass membrane protein</topology>
    </subcellularLocation>
</comment>
<gene>
    <name evidence="15" type="ORF">CL176_09755</name>
</gene>
<dbReference type="InterPro" id="IPR003661">
    <property type="entry name" value="HisK_dim/P_dom"/>
</dbReference>
<dbReference type="CDD" id="cd00082">
    <property type="entry name" value="HisKA"/>
    <property type="match status" value="1"/>
</dbReference>
<dbReference type="AlphaFoldDB" id="A0A347WME9"/>
<dbReference type="CDD" id="cd00075">
    <property type="entry name" value="HATPase"/>
    <property type="match status" value="1"/>
</dbReference>
<keyword evidence="12" id="KW-0902">Two-component regulatory system</keyword>
<reference evidence="15 16" key="1">
    <citation type="submission" date="2017-09" db="EMBL/GenBank/DDBJ databases">
        <title>Complete genome sequence of Oxytococcus suis strain ZY16052.</title>
        <authorList>
            <person name="Li F."/>
        </authorList>
    </citation>
    <scope>NUCLEOTIDE SEQUENCE [LARGE SCALE GENOMIC DNA]</scope>
    <source>
        <strain evidence="15 16">ZY16052</strain>
    </source>
</reference>
<comment type="catalytic activity">
    <reaction evidence="1">
        <text>ATP + protein L-histidine = ADP + protein N-phospho-L-histidine.</text>
        <dbReference type="EC" id="2.7.13.3"/>
    </reaction>
</comment>
<evidence type="ECO:0000256" key="8">
    <source>
        <dbReference type="ARBA" id="ARBA00022741"/>
    </source>
</evidence>
<evidence type="ECO:0000256" key="9">
    <source>
        <dbReference type="ARBA" id="ARBA00022777"/>
    </source>
</evidence>
<keyword evidence="9" id="KW-0418">Kinase</keyword>
<dbReference type="SMART" id="SM00388">
    <property type="entry name" value="HisKA"/>
    <property type="match status" value="1"/>
</dbReference>
<dbReference type="PROSITE" id="PS50109">
    <property type="entry name" value="HIS_KIN"/>
    <property type="match status" value="1"/>
</dbReference>
<dbReference type="EC" id="2.7.13.3" evidence="3"/>
<dbReference type="GO" id="GO:0000155">
    <property type="term" value="F:phosphorelay sensor kinase activity"/>
    <property type="evidence" value="ECO:0007669"/>
    <property type="project" value="InterPro"/>
</dbReference>
<dbReference type="InterPro" id="IPR036097">
    <property type="entry name" value="HisK_dim/P_sf"/>
</dbReference>
<dbReference type="GO" id="GO:0005886">
    <property type="term" value="C:plasma membrane"/>
    <property type="evidence" value="ECO:0007669"/>
    <property type="project" value="UniProtKB-SubCell"/>
</dbReference>
<dbReference type="PANTHER" id="PTHR45528">
    <property type="entry name" value="SENSOR HISTIDINE KINASE CPXA"/>
    <property type="match status" value="1"/>
</dbReference>
<evidence type="ECO:0000313" key="15">
    <source>
        <dbReference type="EMBL" id="AXY26256.1"/>
    </source>
</evidence>
<evidence type="ECO:0000256" key="7">
    <source>
        <dbReference type="ARBA" id="ARBA00022692"/>
    </source>
</evidence>
<name>A0A347WME9_9LACT</name>
<evidence type="ECO:0000256" key="4">
    <source>
        <dbReference type="ARBA" id="ARBA00022475"/>
    </source>
</evidence>
<dbReference type="InterPro" id="IPR005467">
    <property type="entry name" value="His_kinase_dom"/>
</dbReference>
<keyword evidence="13" id="KW-0472">Membrane</keyword>
<dbReference type="InterPro" id="IPR036890">
    <property type="entry name" value="HATPase_C_sf"/>
</dbReference>
<keyword evidence="16" id="KW-1185">Reference proteome</keyword>
<dbReference type="EMBL" id="CP023434">
    <property type="protein sequence ID" value="AXY26256.1"/>
    <property type="molecule type" value="Genomic_DNA"/>
</dbReference>
<dbReference type="InterPro" id="IPR050398">
    <property type="entry name" value="HssS/ArlS-like"/>
</dbReference>
<keyword evidence="6" id="KW-0808">Transferase</keyword>
<keyword evidence="8" id="KW-0547">Nucleotide-binding</keyword>
<dbReference type="Pfam" id="PF00512">
    <property type="entry name" value="HisKA"/>
    <property type="match status" value="1"/>
</dbReference>
<evidence type="ECO:0000313" key="16">
    <source>
        <dbReference type="Proteomes" id="UP000263232"/>
    </source>
</evidence>